<sequence>MGDVYLSAEDVFFAGTAGVRVERVEALVDGTMVQLSSTRSSRWCPDCGVSSRRVHSRYGRQWDDRPVAGRPVRVQLTVRRFFCDTRTCRRRTFVEQIDGVSEPYQRTSSSLRTVLRSVAAELGGRPGARLCRKLSVPAGRMRLLGHLPAPATPDRAPRVLGVDEFAFRRGRRFGTILVDIETHQPVDVLPDRRAETLAAWLRGHAGAEVVCRDRASTYSRAVREAAPDAIEVADRWHLLRNLSLAVEQVCHEHRACLRKYAEHRQRSQPRQPTLELLPTTLIVDRVRRRHEVINRMVETGYPVSEIARRLGLDRKTVRRYRDTDFEVLLASARDRRNVPLDRFKPYLQAEFAAGHTSAEELYDQICERGFSGGYSTLSRYVRTLRDGTAVPAPAPVPSPRTVSGGIMRPRVKPTPRQTAELERVRLACPDITEACNLARAFTDLARNRRGHLLTEWIRQAERCGQPSIRSFASFLRQDLDAVTAGLTLAHSSGVVEGHVCRVKLLKRSRYGRASFELLRARILTPR</sequence>
<feature type="region of interest" description="Disordered" evidence="1">
    <location>
        <begin position="391"/>
        <end position="415"/>
    </location>
</feature>
<dbReference type="InterPro" id="IPR017894">
    <property type="entry name" value="HTH_IS21_transposase_type"/>
</dbReference>
<evidence type="ECO:0000259" key="2">
    <source>
        <dbReference type="PROSITE" id="PS50531"/>
    </source>
</evidence>
<feature type="domain" description="HTH IS21-type" evidence="2">
    <location>
        <begin position="288"/>
        <end position="351"/>
    </location>
</feature>
<keyword evidence="4" id="KW-1185">Reference proteome</keyword>
<dbReference type="SUPFAM" id="SSF46689">
    <property type="entry name" value="Homeodomain-like"/>
    <property type="match status" value="1"/>
</dbReference>
<protein>
    <submittedName>
        <fullName evidence="3">ISL3 family transposase</fullName>
    </submittedName>
</protein>
<dbReference type="Proteomes" id="UP001602058">
    <property type="component" value="Unassembled WGS sequence"/>
</dbReference>
<accession>A0ABW6UGR3</accession>
<dbReference type="RefSeq" id="WP_387886505.1">
    <property type="nucleotide sequence ID" value="NZ_JBIAWJ010000006.1"/>
</dbReference>
<dbReference type="InterPro" id="IPR002560">
    <property type="entry name" value="Transposase_DDE"/>
</dbReference>
<dbReference type="Pfam" id="PF01610">
    <property type="entry name" value="DDE_Tnp_ISL3"/>
    <property type="match status" value="2"/>
</dbReference>
<dbReference type="Pfam" id="PF13384">
    <property type="entry name" value="HTH_23"/>
    <property type="match status" value="1"/>
</dbReference>
<dbReference type="InterPro" id="IPR047951">
    <property type="entry name" value="Transpos_ISL3"/>
</dbReference>
<organism evidence="3 4">
    <name type="scientific">Streptomyces bluensis</name>
    <dbReference type="NCBI Taxonomy" id="33897"/>
    <lineage>
        <taxon>Bacteria</taxon>
        <taxon>Bacillati</taxon>
        <taxon>Actinomycetota</taxon>
        <taxon>Actinomycetes</taxon>
        <taxon>Kitasatosporales</taxon>
        <taxon>Streptomycetaceae</taxon>
        <taxon>Streptomyces</taxon>
    </lineage>
</organism>
<reference evidence="3 4" key="1">
    <citation type="submission" date="2024-10" db="EMBL/GenBank/DDBJ databases">
        <title>The Natural Products Discovery Center: Release of the First 8490 Sequenced Strains for Exploring Actinobacteria Biosynthetic Diversity.</title>
        <authorList>
            <person name="Kalkreuter E."/>
            <person name="Kautsar S.A."/>
            <person name="Yang D."/>
            <person name="Bader C.D."/>
            <person name="Teijaro C.N."/>
            <person name="Fluegel L."/>
            <person name="Davis C.M."/>
            <person name="Simpson J.R."/>
            <person name="Lauterbach L."/>
            <person name="Steele A.D."/>
            <person name="Gui C."/>
            <person name="Meng S."/>
            <person name="Li G."/>
            <person name="Viehrig K."/>
            <person name="Ye F."/>
            <person name="Su P."/>
            <person name="Kiefer A.F."/>
            <person name="Nichols A."/>
            <person name="Cepeda A.J."/>
            <person name="Yan W."/>
            <person name="Fan B."/>
            <person name="Jiang Y."/>
            <person name="Adhikari A."/>
            <person name="Zheng C.-J."/>
            <person name="Schuster L."/>
            <person name="Cowan T.M."/>
            <person name="Smanski M.J."/>
            <person name="Chevrette M.G."/>
            <person name="De Carvalho L.P.S."/>
            <person name="Shen B."/>
        </authorList>
    </citation>
    <scope>NUCLEOTIDE SEQUENCE [LARGE SCALE GENOMIC DNA]</scope>
    <source>
        <strain evidence="3 4">NPDC001390</strain>
    </source>
</reference>
<dbReference type="PROSITE" id="PS50531">
    <property type="entry name" value="HTH_IS21"/>
    <property type="match status" value="1"/>
</dbReference>
<evidence type="ECO:0000313" key="4">
    <source>
        <dbReference type="Proteomes" id="UP001602058"/>
    </source>
</evidence>
<evidence type="ECO:0000256" key="1">
    <source>
        <dbReference type="SAM" id="MobiDB-lite"/>
    </source>
</evidence>
<evidence type="ECO:0000313" key="3">
    <source>
        <dbReference type="EMBL" id="MFF4522614.1"/>
    </source>
</evidence>
<dbReference type="EMBL" id="JBIAWJ010000006">
    <property type="protein sequence ID" value="MFF4522614.1"/>
    <property type="molecule type" value="Genomic_DNA"/>
</dbReference>
<dbReference type="InterPro" id="IPR029261">
    <property type="entry name" value="Transposase_Znf"/>
</dbReference>
<dbReference type="Gene3D" id="1.10.10.60">
    <property type="entry name" value="Homeodomain-like"/>
    <property type="match status" value="1"/>
</dbReference>
<dbReference type="NCBIfam" id="NF033550">
    <property type="entry name" value="transpos_ISL3"/>
    <property type="match status" value="1"/>
</dbReference>
<dbReference type="InterPro" id="IPR009057">
    <property type="entry name" value="Homeodomain-like_sf"/>
</dbReference>
<dbReference type="Pfam" id="PF14690">
    <property type="entry name" value="Zn_ribbon_ISL3"/>
    <property type="match status" value="1"/>
</dbReference>
<dbReference type="PANTHER" id="PTHR33498:SF1">
    <property type="entry name" value="TRANSPOSASE FOR INSERTION SEQUENCE ELEMENT IS1557"/>
    <property type="match status" value="1"/>
</dbReference>
<gene>
    <name evidence="3" type="ORF">ACFY1D_14425</name>
</gene>
<comment type="caution">
    <text evidence="3">The sequence shown here is derived from an EMBL/GenBank/DDBJ whole genome shotgun (WGS) entry which is preliminary data.</text>
</comment>
<name>A0ABW6UGR3_9ACTN</name>
<dbReference type="PANTHER" id="PTHR33498">
    <property type="entry name" value="TRANSPOSASE FOR INSERTION SEQUENCE ELEMENT IS1557"/>
    <property type="match status" value="1"/>
</dbReference>
<proteinExistence type="predicted"/>